<dbReference type="Proteomes" id="UP000518605">
    <property type="component" value="Unassembled WGS sequence"/>
</dbReference>
<dbReference type="PANTHER" id="PTHR30413:SF10">
    <property type="entry name" value="CAPSULE POLYSACCHARIDE EXPORT INNER-MEMBRANE PROTEIN CTRC"/>
    <property type="match status" value="1"/>
</dbReference>
<evidence type="ECO:0000256" key="1">
    <source>
        <dbReference type="ARBA" id="ARBA00004651"/>
    </source>
</evidence>
<dbReference type="GO" id="GO:0043190">
    <property type="term" value="C:ATP-binding cassette (ABC) transporter complex"/>
    <property type="evidence" value="ECO:0007669"/>
    <property type="project" value="InterPro"/>
</dbReference>
<feature type="transmembrane region" description="Helical" evidence="10">
    <location>
        <begin position="75"/>
        <end position="93"/>
    </location>
</feature>
<dbReference type="RefSeq" id="WP_183559272.1">
    <property type="nucleotide sequence ID" value="NZ_CBCSLB010000009.1"/>
</dbReference>
<evidence type="ECO:0000256" key="6">
    <source>
        <dbReference type="ARBA" id="ARBA00022692"/>
    </source>
</evidence>
<evidence type="ECO:0000313" key="12">
    <source>
        <dbReference type="EMBL" id="MBB3150886.1"/>
    </source>
</evidence>
<accession>A0A7W5C471</accession>
<dbReference type="PIRSF" id="PIRSF006648">
    <property type="entry name" value="DrrB"/>
    <property type="match status" value="1"/>
</dbReference>
<comment type="caution">
    <text evidence="12">The sequence shown here is derived from an EMBL/GenBank/DDBJ whole genome shotgun (WGS) entry which is preliminary data.</text>
</comment>
<dbReference type="PANTHER" id="PTHR30413">
    <property type="entry name" value="INNER MEMBRANE TRANSPORT PERMEASE"/>
    <property type="match status" value="1"/>
</dbReference>
<dbReference type="InterPro" id="IPR013525">
    <property type="entry name" value="ABC2_TM"/>
</dbReference>
<evidence type="ECO:0000256" key="7">
    <source>
        <dbReference type="ARBA" id="ARBA00022903"/>
    </source>
</evidence>
<dbReference type="InterPro" id="IPR000412">
    <property type="entry name" value="ABC_2_transport"/>
</dbReference>
<protein>
    <recommendedName>
        <fullName evidence="10">Transport permease protein</fullName>
    </recommendedName>
</protein>
<dbReference type="Pfam" id="PF01061">
    <property type="entry name" value="ABC2_membrane"/>
    <property type="match status" value="1"/>
</dbReference>
<keyword evidence="7" id="KW-0972">Capsule biogenesis/degradation</keyword>
<feature type="transmembrane region" description="Helical" evidence="10">
    <location>
        <begin position="185"/>
        <end position="206"/>
    </location>
</feature>
<dbReference type="PRINTS" id="PR00164">
    <property type="entry name" value="ABC2TRNSPORT"/>
</dbReference>
<keyword evidence="5" id="KW-0762">Sugar transport</keyword>
<keyword evidence="4 10" id="KW-1003">Cell membrane</keyword>
<comment type="similarity">
    <text evidence="2 10">Belongs to the ABC-2 integral membrane protein family.</text>
</comment>
<reference evidence="12 13" key="1">
    <citation type="submission" date="2020-08" db="EMBL/GenBank/DDBJ databases">
        <title>Genomic Encyclopedia of Type Strains, Phase III (KMG-III): the genomes of soil and plant-associated and newly described type strains.</title>
        <authorList>
            <person name="Whitman W."/>
        </authorList>
    </citation>
    <scope>NUCLEOTIDE SEQUENCE [LARGE SCALE GENOMIC DNA]</scope>
    <source>
        <strain evidence="12 13">CECT 8234</strain>
    </source>
</reference>
<keyword evidence="3 10" id="KW-0813">Transport</keyword>
<dbReference type="GO" id="GO:0015920">
    <property type="term" value="P:lipopolysaccharide transport"/>
    <property type="evidence" value="ECO:0007669"/>
    <property type="project" value="TreeGrafter"/>
</dbReference>
<dbReference type="AlphaFoldDB" id="A0A7W5C471"/>
<dbReference type="PROSITE" id="PS51012">
    <property type="entry name" value="ABC_TM2"/>
    <property type="match status" value="1"/>
</dbReference>
<evidence type="ECO:0000313" key="13">
    <source>
        <dbReference type="Proteomes" id="UP000518605"/>
    </source>
</evidence>
<organism evidence="12 13">
    <name type="scientific">Paenibacillus endophyticus</name>
    <dbReference type="NCBI Taxonomy" id="1294268"/>
    <lineage>
        <taxon>Bacteria</taxon>
        <taxon>Bacillati</taxon>
        <taxon>Bacillota</taxon>
        <taxon>Bacilli</taxon>
        <taxon>Bacillales</taxon>
        <taxon>Paenibacillaceae</taxon>
        <taxon>Paenibacillus</taxon>
    </lineage>
</organism>
<dbReference type="GO" id="GO:0140359">
    <property type="term" value="F:ABC-type transporter activity"/>
    <property type="evidence" value="ECO:0007669"/>
    <property type="project" value="InterPro"/>
</dbReference>
<keyword evidence="6 10" id="KW-0812">Transmembrane</keyword>
<evidence type="ECO:0000256" key="5">
    <source>
        <dbReference type="ARBA" id="ARBA00022597"/>
    </source>
</evidence>
<evidence type="ECO:0000256" key="2">
    <source>
        <dbReference type="ARBA" id="ARBA00007783"/>
    </source>
</evidence>
<evidence type="ECO:0000256" key="8">
    <source>
        <dbReference type="ARBA" id="ARBA00022989"/>
    </source>
</evidence>
<evidence type="ECO:0000256" key="10">
    <source>
        <dbReference type="RuleBase" id="RU361157"/>
    </source>
</evidence>
<feature type="transmembrane region" description="Helical" evidence="10">
    <location>
        <begin position="149"/>
        <end position="173"/>
    </location>
</feature>
<feature type="domain" description="ABC transmembrane type-2" evidence="11">
    <location>
        <begin position="36"/>
        <end position="262"/>
    </location>
</feature>
<evidence type="ECO:0000256" key="3">
    <source>
        <dbReference type="ARBA" id="ARBA00022448"/>
    </source>
</evidence>
<feature type="transmembrane region" description="Helical" evidence="10">
    <location>
        <begin position="34"/>
        <end position="55"/>
    </location>
</feature>
<gene>
    <name evidence="12" type="ORF">FHS16_000920</name>
</gene>
<keyword evidence="8 10" id="KW-1133">Transmembrane helix</keyword>
<dbReference type="EMBL" id="JACHXW010000002">
    <property type="protein sequence ID" value="MBB3150886.1"/>
    <property type="molecule type" value="Genomic_DNA"/>
</dbReference>
<feature type="transmembrane region" description="Helical" evidence="10">
    <location>
        <begin position="238"/>
        <end position="259"/>
    </location>
</feature>
<keyword evidence="13" id="KW-1185">Reference proteome</keyword>
<feature type="transmembrane region" description="Helical" evidence="10">
    <location>
        <begin position="114"/>
        <end position="143"/>
    </location>
</feature>
<keyword evidence="9 10" id="KW-0472">Membrane</keyword>
<proteinExistence type="inferred from homology"/>
<comment type="subcellular location">
    <subcellularLocation>
        <location evidence="1 10">Cell membrane</location>
        <topology evidence="1 10">Multi-pass membrane protein</topology>
    </subcellularLocation>
</comment>
<sequence length="270" mass="30993">MVNTKKFMLRHLWNQKSLINQFIKREVIGRYRGSYLGIVWSFINPLMMLLIYTYFFSVVFKAKWGGGAGESQVEFALILFCGLITFNLFSDVITRSPSIVINNPNYVKKVVFPLEIFPITILGSALVHFLISLFILTSGLILLMGIFNWTIIFVPIVLLPLLFMSLGLSWFFASLGVFIRDIGQFLGIAVQALMFLSPIFYPISIIPEKFRFFYYINPISYVVEDMRKVIILGQLPDWSWLFIGTIIGVLLSWLGYAWFQKTKGGFADVL</sequence>
<name>A0A7W5C471_9BACL</name>
<evidence type="ECO:0000256" key="4">
    <source>
        <dbReference type="ARBA" id="ARBA00022475"/>
    </source>
</evidence>
<dbReference type="InterPro" id="IPR047817">
    <property type="entry name" value="ABC2_TM_bact-type"/>
</dbReference>
<evidence type="ECO:0000259" key="11">
    <source>
        <dbReference type="PROSITE" id="PS51012"/>
    </source>
</evidence>
<evidence type="ECO:0000256" key="9">
    <source>
        <dbReference type="ARBA" id="ARBA00023136"/>
    </source>
</evidence>